<dbReference type="GO" id="GO:0022625">
    <property type="term" value="C:cytosolic large ribosomal subunit"/>
    <property type="evidence" value="ECO:0007669"/>
    <property type="project" value="TreeGrafter"/>
</dbReference>
<dbReference type="AlphaFoldDB" id="A0A2M7VFK5"/>
<dbReference type="GO" id="GO:0006412">
    <property type="term" value="P:translation"/>
    <property type="evidence" value="ECO:0007669"/>
    <property type="project" value="InterPro"/>
</dbReference>
<comment type="function">
    <text evidence="4">This protein is located at the 30S-50S ribosomal subunit interface and may play a role in the structure and function of the aminoacyl-tRNA binding site.</text>
</comment>
<dbReference type="SUPFAM" id="SSF50104">
    <property type="entry name" value="Translation proteins SH3-like domain"/>
    <property type="match status" value="1"/>
</dbReference>
<evidence type="ECO:0000256" key="1">
    <source>
        <dbReference type="ARBA" id="ARBA00005781"/>
    </source>
</evidence>
<evidence type="ECO:0000256" key="2">
    <source>
        <dbReference type="ARBA" id="ARBA00022980"/>
    </source>
</evidence>
<dbReference type="Pfam" id="PF01245">
    <property type="entry name" value="Ribosomal_L19"/>
    <property type="match status" value="1"/>
</dbReference>
<dbReference type="InterPro" id="IPR001857">
    <property type="entry name" value="Ribosomal_bL19"/>
</dbReference>
<evidence type="ECO:0000313" key="6">
    <source>
        <dbReference type="EMBL" id="PIZ99414.1"/>
    </source>
</evidence>
<evidence type="ECO:0000256" key="5">
    <source>
        <dbReference type="SAM" id="MobiDB-lite"/>
    </source>
</evidence>
<feature type="region of interest" description="Disordered" evidence="5">
    <location>
        <begin position="1"/>
        <end position="21"/>
    </location>
</feature>
<dbReference type="InterPro" id="IPR038657">
    <property type="entry name" value="Ribosomal_bL19_sf"/>
</dbReference>
<organism evidence="6 7">
    <name type="scientific">Candidatus Komeilibacteria bacterium CG_4_10_14_0_2_um_filter_37_10</name>
    <dbReference type="NCBI Taxonomy" id="1974470"/>
    <lineage>
        <taxon>Bacteria</taxon>
        <taxon>Candidatus Komeiliibacteriota</taxon>
    </lineage>
</organism>
<protein>
    <recommendedName>
        <fullName evidence="4">50S ribosomal protein L19</fullName>
    </recommendedName>
</protein>
<dbReference type="PANTHER" id="PTHR15680:SF9">
    <property type="entry name" value="LARGE RIBOSOMAL SUBUNIT PROTEIN BL19M"/>
    <property type="match status" value="1"/>
</dbReference>
<dbReference type="Gene3D" id="2.30.30.790">
    <property type="match status" value="1"/>
</dbReference>
<feature type="non-terminal residue" evidence="6">
    <location>
        <position position="111"/>
    </location>
</feature>
<evidence type="ECO:0000256" key="4">
    <source>
        <dbReference type="RuleBase" id="RU000559"/>
    </source>
</evidence>
<dbReference type="InterPro" id="IPR008991">
    <property type="entry name" value="Translation_prot_SH3-like_sf"/>
</dbReference>
<gene>
    <name evidence="6" type="ORF">COX77_01655</name>
</gene>
<comment type="similarity">
    <text evidence="1 4">Belongs to the bacterial ribosomal protein bL19 family.</text>
</comment>
<comment type="caution">
    <text evidence="6">The sequence shown here is derived from an EMBL/GenBank/DDBJ whole genome shotgun (WGS) entry which is preliminary data.</text>
</comment>
<dbReference type="Proteomes" id="UP000230405">
    <property type="component" value="Unassembled WGS sequence"/>
</dbReference>
<reference evidence="7" key="1">
    <citation type="submission" date="2017-09" db="EMBL/GenBank/DDBJ databases">
        <title>Depth-based differentiation of microbial function through sediment-hosted aquifers and enrichment of novel symbionts in the deep terrestrial subsurface.</title>
        <authorList>
            <person name="Probst A.J."/>
            <person name="Ladd B."/>
            <person name="Jarett J.K."/>
            <person name="Geller-Mcgrath D.E."/>
            <person name="Sieber C.M.K."/>
            <person name="Emerson J.B."/>
            <person name="Anantharaman K."/>
            <person name="Thomas B.C."/>
            <person name="Malmstrom R."/>
            <person name="Stieglmeier M."/>
            <person name="Klingl A."/>
            <person name="Woyke T."/>
            <person name="Ryan C.M."/>
            <person name="Banfield J.F."/>
        </authorList>
    </citation>
    <scope>NUCLEOTIDE SEQUENCE [LARGE SCALE GENOMIC DNA]</scope>
</reference>
<keyword evidence="2" id="KW-0689">Ribosomal protein</keyword>
<proteinExistence type="inferred from homology"/>
<sequence>MADKKKNASKAVRKEKTRKEADVAFDPKSIALKPGQTIKIHQIIKETNAKGELKERIQIFEGKILALKHGKEQGATLTVRKVSEGVGVEKIFPLYSPIIEKIEIIKVAKVR</sequence>
<dbReference type="PANTHER" id="PTHR15680">
    <property type="entry name" value="RIBOSOMAL PROTEIN L19"/>
    <property type="match status" value="1"/>
</dbReference>
<keyword evidence="3 4" id="KW-0687">Ribonucleoprotein</keyword>
<dbReference type="EMBL" id="PFPO01000029">
    <property type="protein sequence ID" value="PIZ99414.1"/>
    <property type="molecule type" value="Genomic_DNA"/>
</dbReference>
<name>A0A2M7VFK5_9BACT</name>
<dbReference type="PRINTS" id="PR00061">
    <property type="entry name" value="RIBOSOMALL19"/>
</dbReference>
<evidence type="ECO:0000313" key="7">
    <source>
        <dbReference type="Proteomes" id="UP000230405"/>
    </source>
</evidence>
<dbReference type="GO" id="GO:0003735">
    <property type="term" value="F:structural constituent of ribosome"/>
    <property type="evidence" value="ECO:0007669"/>
    <property type="project" value="InterPro"/>
</dbReference>
<accession>A0A2M7VFK5</accession>
<evidence type="ECO:0000256" key="3">
    <source>
        <dbReference type="ARBA" id="ARBA00023274"/>
    </source>
</evidence>